<accession>A0A200QLB3</accession>
<dbReference type="GO" id="GO:0005634">
    <property type="term" value="C:nucleus"/>
    <property type="evidence" value="ECO:0007669"/>
    <property type="project" value="TreeGrafter"/>
</dbReference>
<dbReference type="EMBL" id="MVGT01001715">
    <property type="protein sequence ID" value="OVA11266.1"/>
    <property type="molecule type" value="Genomic_DNA"/>
</dbReference>
<dbReference type="Pfam" id="PF07887">
    <property type="entry name" value="Calmodulin_bind"/>
    <property type="match status" value="1"/>
</dbReference>
<comment type="caution">
    <text evidence="4">The sequence shown here is derived from an EMBL/GenBank/DDBJ whole genome shotgun (WGS) entry which is preliminary data.</text>
</comment>
<evidence type="ECO:0000256" key="1">
    <source>
        <dbReference type="SAM" id="MobiDB-lite"/>
    </source>
</evidence>
<dbReference type="GO" id="GO:0005516">
    <property type="term" value="F:calmodulin binding"/>
    <property type="evidence" value="ECO:0007669"/>
    <property type="project" value="InterPro"/>
</dbReference>
<sequence>MSQKRQPEDGKVGSEANSPEEKRPRIPSLRNVVLEAIRTNAFQKFFSSLEPLIRKVVKEEVEMALRKHLPSMKQNCGKHIHPSTSRSLQLRFNKKLSLPVFTGAKIEGEEGSSLEIVLVDALTGQVVNSGPESSAKVELVVLEGDFEGDEAASWTLEEFQNNIVKEREGKRPLLNGDAFFSLSAGIGVVNELAFTDNSSWTRSRKFKLGARVVDDSCDGVRIQEAKTEAFMVKDHRGELYKKHYPPSLTDEVWRLEKIGKDGAFHKRLSREKINTVKDFLTRLCLDGPRLRNILGTGMSAKMWEVTVEHARTCTLDNRMFVYYPPSAQHGMGVVFNIVGQALGLLLVKIAYEHWEEVVSFDDASIMGGSSHLPTISLPSSSTAAESSYCSYFPSSQNSVELGDTQPSASSSDIVSSIFSMGGTRSSDNYTWQAIENMDLRYEQPLNLQTQITNSLICDMEPMSQSFCSGDVLQYFDPETPHQPHNIGLVTEAADLRDAVNGFLAMSARSAAAAAIDKAQTSWAVLYSVLRWTSQIKRIVASKKRVRLDKRIDWSYLKD</sequence>
<feature type="region of interest" description="Disordered" evidence="1">
    <location>
        <begin position="1"/>
        <end position="24"/>
    </location>
</feature>
<dbReference type="InterPro" id="IPR012416">
    <property type="entry name" value="CBP60"/>
</dbReference>
<dbReference type="Proteomes" id="UP000195402">
    <property type="component" value="Unassembled WGS sequence"/>
</dbReference>
<name>A0A200QLB3_MACCD</name>
<protein>
    <submittedName>
        <fullName evidence="4">Calmodulin binding protein-like</fullName>
    </submittedName>
</protein>
<dbReference type="InterPro" id="IPR046830">
    <property type="entry name" value="Calmod_bind_M"/>
</dbReference>
<organism evidence="4 5">
    <name type="scientific">Macleaya cordata</name>
    <name type="common">Five-seeded plume-poppy</name>
    <name type="synonym">Bocconia cordata</name>
    <dbReference type="NCBI Taxonomy" id="56857"/>
    <lineage>
        <taxon>Eukaryota</taxon>
        <taxon>Viridiplantae</taxon>
        <taxon>Streptophyta</taxon>
        <taxon>Embryophyta</taxon>
        <taxon>Tracheophyta</taxon>
        <taxon>Spermatophyta</taxon>
        <taxon>Magnoliopsida</taxon>
        <taxon>Ranunculales</taxon>
        <taxon>Papaveraceae</taxon>
        <taxon>Papaveroideae</taxon>
        <taxon>Macleaya</taxon>
    </lineage>
</organism>
<dbReference type="STRING" id="56857.A0A200QLB3"/>
<reference evidence="4 5" key="1">
    <citation type="journal article" date="2017" name="Mol. Plant">
        <title>The Genome of Medicinal Plant Macleaya cordata Provides New Insights into Benzylisoquinoline Alkaloids Metabolism.</title>
        <authorList>
            <person name="Liu X."/>
            <person name="Liu Y."/>
            <person name="Huang P."/>
            <person name="Ma Y."/>
            <person name="Qing Z."/>
            <person name="Tang Q."/>
            <person name="Cao H."/>
            <person name="Cheng P."/>
            <person name="Zheng Y."/>
            <person name="Yuan Z."/>
            <person name="Zhou Y."/>
            <person name="Liu J."/>
            <person name="Tang Z."/>
            <person name="Zhuo Y."/>
            <person name="Zhang Y."/>
            <person name="Yu L."/>
            <person name="Huang J."/>
            <person name="Yang P."/>
            <person name="Peng Q."/>
            <person name="Zhang J."/>
            <person name="Jiang W."/>
            <person name="Zhang Z."/>
            <person name="Lin K."/>
            <person name="Ro D.K."/>
            <person name="Chen X."/>
            <person name="Xiong X."/>
            <person name="Shang Y."/>
            <person name="Huang S."/>
            <person name="Zeng J."/>
        </authorList>
    </citation>
    <scope>NUCLEOTIDE SEQUENCE [LARGE SCALE GENOMIC DNA]</scope>
    <source>
        <strain evidence="5">cv. BLH2017</strain>
        <tissue evidence="4">Root</tissue>
    </source>
</reference>
<dbReference type="InterPro" id="IPR046831">
    <property type="entry name" value="Calmodulin_bind_N"/>
</dbReference>
<evidence type="ECO:0000259" key="3">
    <source>
        <dbReference type="Pfam" id="PF20451"/>
    </source>
</evidence>
<feature type="domain" description="Calmodulin binding protein central" evidence="3">
    <location>
        <begin position="248"/>
        <end position="313"/>
    </location>
</feature>
<feature type="compositionally biased region" description="Basic and acidic residues" evidence="1">
    <location>
        <begin position="1"/>
        <end position="12"/>
    </location>
</feature>
<evidence type="ECO:0000313" key="5">
    <source>
        <dbReference type="Proteomes" id="UP000195402"/>
    </source>
</evidence>
<feature type="domain" description="Calmodulin binding protein-like N-terminal" evidence="2">
    <location>
        <begin position="88"/>
        <end position="235"/>
    </location>
</feature>
<dbReference type="GO" id="GO:0003700">
    <property type="term" value="F:DNA-binding transcription factor activity"/>
    <property type="evidence" value="ECO:0007669"/>
    <property type="project" value="TreeGrafter"/>
</dbReference>
<proteinExistence type="predicted"/>
<dbReference type="InParanoid" id="A0A200QLB3"/>
<evidence type="ECO:0000313" key="4">
    <source>
        <dbReference type="EMBL" id="OVA11266.1"/>
    </source>
</evidence>
<dbReference type="Pfam" id="PF20451">
    <property type="entry name" value="Calmod_bind_M"/>
    <property type="match status" value="1"/>
</dbReference>
<evidence type="ECO:0000259" key="2">
    <source>
        <dbReference type="Pfam" id="PF07887"/>
    </source>
</evidence>
<dbReference type="GO" id="GO:0043565">
    <property type="term" value="F:sequence-specific DNA binding"/>
    <property type="evidence" value="ECO:0007669"/>
    <property type="project" value="TreeGrafter"/>
</dbReference>
<dbReference type="OMA" id="HARTCVI"/>
<dbReference type="OrthoDB" id="1604062at2759"/>
<gene>
    <name evidence="4" type="ORF">BVC80_1583g17</name>
</gene>
<dbReference type="PANTHER" id="PTHR31713:SF14">
    <property type="entry name" value="CALMODULIN-BINDING PROTEIN 60 A"/>
    <property type="match status" value="1"/>
</dbReference>
<dbReference type="FunCoup" id="A0A200QLB3">
    <property type="interactions" value="163"/>
</dbReference>
<dbReference type="GO" id="GO:0080142">
    <property type="term" value="P:regulation of salicylic acid biosynthetic process"/>
    <property type="evidence" value="ECO:0007669"/>
    <property type="project" value="TreeGrafter"/>
</dbReference>
<dbReference type="AlphaFoldDB" id="A0A200QLB3"/>
<dbReference type="PANTHER" id="PTHR31713">
    <property type="entry name" value="OS02G0177800 PROTEIN"/>
    <property type="match status" value="1"/>
</dbReference>
<keyword evidence="5" id="KW-1185">Reference proteome</keyword>